<dbReference type="OrthoDB" id="1255371at2"/>
<name>A0A431U4W7_9BACT</name>
<dbReference type="Proteomes" id="UP000282184">
    <property type="component" value="Unassembled WGS sequence"/>
</dbReference>
<gene>
    <name evidence="2" type="ORF">EJV47_08470</name>
</gene>
<reference evidence="2 3" key="1">
    <citation type="submission" date="2018-12" db="EMBL/GenBank/DDBJ databases">
        <title>Hymenobacter gummosus sp. nov., isolated from a spring.</title>
        <authorList>
            <person name="Nie L."/>
        </authorList>
    </citation>
    <scope>NUCLEOTIDE SEQUENCE [LARGE SCALE GENOMIC DNA]</scope>
    <source>
        <strain evidence="2 3">KCTC 52166</strain>
    </source>
</reference>
<feature type="signal peptide" evidence="1">
    <location>
        <begin position="1"/>
        <end position="19"/>
    </location>
</feature>
<evidence type="ECO:0000313" key="3">
    <source>
        <dbReference type="Proteomes" id="UP000282184"/>
    </source>
</evidence>
<dbReference type="EMBL" id="RXOF01000004">
    <property type="protein sequence ID" value="RTQ50658.1"/>
    <property type="molecule type" value="Genomic_DNA"/>
</dbReference>
<accession>A0A431U4W7</accession>
<comment type="caution">
    <text evidence="2">The sequence shown here is derived from an EMBL/GenBank/DDBJ whole genome shotgun (WGS) entry which is preliminary data.</text>
</comment>
<sequence length="176" mass="19482">MLLPAAWLTMLLTTPPTPAAAPAADFWTAVPAAAQRKLGPPRLPPTRYRVLKLDLARARRFLKAVPAQGPAPTLFALPLPDGTKRPFRLERTQVMHPDLAAQFPDLLTFMGRDAQDALADVRLELTPTGLRAQIIGYGRTQFVEPYRAGDPLHYICFDKADLPPGSKQWQEAPPQR</sequence>
<feature type="chain" id="PRO_5019478576" evidence="1">
    <location>
        <begin position="20"/>
        <end position="176"/>
    </location>
</feature>
<proteinExistence type="predicted"/>
<protein>
    <submittedName>
        <fullName evidence="2">Uncharacterized protein</fullName>
    </submittedName>
</protein>
<keyword evidence="3" id="KW-1185">Reference proteome</keyword>
<keyword evidence="1" id="KW-0732">Signal</keyword>
<evidence type="ECO:0000313" key="2">
    <source>
        <dbReference type="EMBL" id="RTQ50658.1"/>
    </source>
</evidence>
<dbReference type="AlphaFoldDB" id="A0A431U4W7"/>
<evidence type="ECO:0000256" key="1">
    <source>
        <dbReference type="SAM" id="SignalP"/>
    </source>
</evidence>
<dbReference type="RefSeq" id="WP_126692726.1">
    <property type="nucleotide sequence ID" value="NZ_RXOF01000004.1"/>
</dbReference>
<organism evidence="2 3">
    <name type="scientific">Hymenobacter gummosus</name>
    <dbReference type="NCBI Taxonomy" id="1776032"/>
    <lineage>
        <taxon>Bacteria</taxon>
        <taxon>Pseudomonadati</taxon>
        <taxon>Bacteroidota</taxon>
        <taxon>Cytophagia</taxon>
        <taxon>Cytophagales</taxon>
        <taxon>Hymenobacteraceae</taxon>
        <taxon>Hymenobacter</taxon>
    </lineage>
</organism>